<gene>
    <name evidence="2" type="ORF">MENT_LOCUS20150</name>
</gene>
<feature type="transmembrane region" description="Helical" evidence="1">
    <location>
        <begin position="157"/>
        <end position="182"/>
    </location>
</feature>
<dbReference type="OrthoDB" id="5820127at2759"/>
<feature type="transmembrane region" description="Helical" evidence="1">
    <location>
        <begin position="194"/>
        <end position="218"/>
    </location>
</feature>
<evidence type="ECO:0000256" key="1">
    <source>
        <dbReference type="SAM" id="Phobius"/>
    </source>
</evidence>
<reference evidence="2 3" key="1">
    <citation type="submission" date="2020-08" db="EMBL/GenBank/DDBJ databases">
        <authorList>
            <person name="Koutsovoulos G."/>
            <person name="Danchin GJ E."/>
        </authorList>
    </citation>
    <scope>NUCLEOTIDE SEQUENCE [LARGE SCALE GENOMIC DNA]</scope>
</reference>
<evidence type="ECO:0000313" key="3">
    <source>
        <dbReference type="Proteomes" id="UP000580250"/>
    </source>
</evidence>
<feature type="transmembrane region" description="Helical" evidence="1">
    <location>
        <begin position="65"/>
        <end position="86"/>
    </location>
</feature>
<dbReference type="AlphaFoldDB" id="A0A6V7V1F4"/>
<sequence>MIFNSFYEILHQSNHFYFLSVALSGRNLIPFGKSVFFNAHSIVGLIAAVFPIYYQCINKKKYISLHVAIILFHGSFILFKIVYSAIKFPDVLVDGNLNSVIGVMYNEGVIISMLISPFVYAPALISYLIVAVILKIREGKLFNTPSDQSMSKVYRSLFLIVLVNMGSYAFGFIMFTLFNILTNLNYISFNLLNFTISGTIGGIFVNIGSASNAPILYINR</sequence>
<protein>
    <submittedName>
        <fullName evidence="2">Uncharacterized protein</fullName>
    </submittedName>
</protein>
<keyword evidence="1" id="KW-1133">Transmembrane helix</keyword>
<keyword evidence="1" id="KW-0812">Transmembrane</keyword>
<keyword evidence="1" id="KW-0472">Membrane</keyword>
<organism evidence="2 3">
    <name type="scientific">Meloidogyne enterolobii</name>
    <name type="common">Root-knot nematode worm</name>
    <name type="synonym">Meloidogyne mayaguensis</name>
    <dbReference type="NCBI Taxonomy" id="390850"/>
    <lineage>
        <taxon>Eukaryota</taxon>
        <taxon>Metazoa</taxon>
        <taxon>Ecdysozoa</taxon>
        <taxon>Nematoda</taxon>
        <taxon>Chromadorea</taxon>
        <taxon>Rhabditida</taxon>
        <taxon>Tylenchina</taxon>
        <taxon>Tylenchomorpha</taxon>
        <taxon>Tylenchoidea</taxon>
        <taxon>Meloidogynidae</taxon>
        <taxon>Meloidogyninae</taxon>
        <taxon>Meloidogyne</taxon>
    </lineage>
</organism>
<accession>A0A6V7V1F4</accession>
<feature type="transmembrane region" description="Helical" evidence="1">
    <location>
        <begin position="109"/>
        <end position="136"/>
    </location>
</feature>
<dbReference type="Proteomes" id="UP000580250">
    <property type="component" value="Unassembled WGS sequence"/>
</dbReference>
<name>A0A6V7V1F4_MELEN</name>
<comment type="caution">
    <text evidence="2">The sequence shown here is derived from an EMBL/GenBank/DDBJ whole genome shotgun (WGS) entry which is preliminary data.</text>
</comment>
<feature type="transmembrane region" description="Helical" evidence="1">
    <location>
        <begin position="35"/>
        <end position="53"/>
    </location>
</feature>
<proteinExistence type="predicted"/>
<dbReference type="EMBL" id="CAJEWN010000145">
    <property type="protein sequence ID" value="CAD2168793.1"/>
    <property type="molecule type" value="Genomic_DNA"/>
</dbReference>
<evidence type="ECO:0000313" key="2">
    <source>
        <dbReference type="EMBL" id="CAD2168793.1"/>
    </source>
</evidence>